<dbReference type="OrthoDB" id="58529at2759"/>
<dbReference type="PANTHER" id="PTHR31131">
    <property type="entry name" value="CHROMOSOME 1, WHOLE GENOME SHOTGUN SEQUENCE"/>
    <property type="match status" value="1"/>
</dbReference>
<evidence type="ECO:0000313" key="3">
    <source>
        <dbReference type="EMBL" id="KAF1809691.1"/>
    </source>
</evidence>
<dbReference type="GeneID" id="54421388"/>
<protein>
    <recommendedName>
        <fullName evidence="2">CASTOR ACT domain-containing protein</fullName>
    </recommendedName>
</protein>
<dbReference type="Proteomes" id="UP000504638">
    <property type="component" value="Unplaced"/>
</dbReference>
<reference evidence="5" key="3">
    <citation type="submission" date="2025-04" db="UniProtKB">
        <authorList>
            <consortium name="RefSeq"/>
        </authorList>
    </citation>
    <scope>IDENTIFICATION</scope>
    <source>
        <strain evidence="5">CBS 781.70</strain>
    </source>
</reference>
<dbReference type="SUPFAM" id="SSF55021">
    <property type="entry name" value="ACT-like"/>
    <property type="match status" value="1"/>
</dbReference>
<dbReference type="Pfam" id="PF13840">
    <property type="entry name" value="ACT_7"/>
    <property type="match status" value="1"/>
</dbReference>
<keyword evidence="4" id="KW-1185">Reference proteome</keyword>
<dbReference type="InterPro" id="IPR027795">
    <property type="entry name" value="CASTOR_ACT_dom"/>
</dbReference>
<feature type="compositionally biased region" description="Polar residues" evidence="1">
    <location>
        <begin position="263"/>
        <end position="272"/>
    </location>
</feature>
<accession>A0A6G1FVK2</accession>
<dbReference type="Gene3D" id="3.30.2130.10">
    <property type="entry name" value="VC0802-like"/>
    <property type="match status" value="1"/>
</dbReference>
<gene>
    <name evidence="3 5" type="ORF">P152DRAFT_468318</name>
</gene>
<feature type="region of interest" description="Disordered" evidence="1">
    <location>
        <begin position="181"/>
        <end position="228"/>
    </location>
</feature>
<feature type="compositionally biased region" description="Low complexity" evidence="1">
    <location>
        <begin position="200"/>
        <end position="212"/>
    </location>
</feature>
<dbReference type="EMBL" id="ML975171">
    <property type="protein sequence ID" value="KAF1809691.1"/>
    <property type="molecule type" value="Genomic_DNA"/>
</dbReference>
<organism evidence="3">
    <name type="scientific">Eremomyces bilateralis CBS 781.70</name>
    <dbReference type="NCBI Taxonomy" id="1392243"/>
    <lineage>
        <taxon>Eukaryota</taxon>
        <taxon>Fungi</taxon>
        <taxon>Dikarya</taxon>
        <taxon>Ascomycota</taxon>
        <taxon>Pezizomycotina</taxon>
        <taxon>Dothideomycetes</taxon>
        <taxon>Dothideomycetes incertae sedis</taxon>
        <taxon>Eremomycetales</taxon>
        <taxon>Eremomycetaceae</taxon>
        <taxon>Eremomyces</taxon>
    </lineage>
</organism>
<dbReference type="GO" id="GO:0006520">
    <property type="term" value="P:amino acid metabolic process"/>
    <property type="evidence" value="ECO:0007669"/>
    <property type="project" value="UniProtKB-ARBA"/>
</dbReference>
<feature type="domain" description="CASTOR ACT" evidence="2">
    <location>
        <begin position="115"/>
        <end position="175"/>
    </location>
</feature>
<dbReference type="InterPro" id="IPR051719">
    <property type="entry name" value="CASTOR_mTORC1"/>
</dbReference>
<reference evidence="5" key="2">
    <citation type="submission" date="2020-04" db="EMBL/GenBank/DDBJ databases">
        <authorList>
            <consortium name="NCBI Genome Project"/>
        </authorList>
    </citation>
    <scope>NUCLEOTIDE SEQUENCE</scope>
    <source>
        <strain evidence="5">CBS 781.70</strain>
    </source>
</reference>
<dbReference type="RefSeq" id="XP_033531322.1">
    <property type="nucleotide sequence ID" value="XM_033680818.1"/>
</dbReference>
<proteinExistence type="predicted"/>
<name>A0A6G1FVK2_9PEZI</name>
<evidence type="ECO:0000313" key="4">
    <source>
        <dbReference type="Proteomes" id="UP000504638"/>
    </source>
</evidence>
<reference evidence="3 5" key="1">
    <citation type="submission" date="2020-01" db="EMBL/GenBank/DDBJ databases">
        <authorList>
            <consortium name="DOE Joint Genome Institute"/>
            <person name="Haridas S."/>
            <person name="Albert R."/>
            <person name="Binder M."/>
            <person name="Bloem J."/>
            <person name="Labutti K."/>
            <person name="Salamov A."/>
            <person name="Andreopoulos B."/>
            <person name="Baker S.E."/>
            <person name="Barry K."/>
            <person name="Bills G."/>
            <person name="Bluhm B.H."/>
            <person name="Cannon C."/>
            <person name="Castanera R."/>
            <person name="Culley D.E."/>
            <person name="Daum C."/>
            <person name="Ezra D."/>
            <person name="Gonzalez J.B."/>
            <person name="Henrissat B."/>
            <person name="Kuo A."/>
            <person name="Liang C."/>
            <person name="Lipzen A."/>
            <person name="Lutzoni F."/>
            <person name="Magnuson J."/>
            <person name="Mondo S."/>
            <person name="Nolan M."/>
            <person name="Ohm R."/>
            <person name="Pangilinan J."/>
            <person name="Park H.-J."/>
            <person name="Ramirez L."/>
            <person name="Alfaro M."/>
            <person name="Sun H."/>
            <person name="Tritt A."/>
            <person name="Yoshinaga Y."/>
            <person name="Zwiers L.-H."/>
            <person name="Turgeon B.G."/>
            <person name="Goodwin S.B."/>
            <person name="Spatafora J.W."/>
            <person name="Crous P.W."/>
            <person name="Grigoriev I.V."/>
        </authorList>
    </citation>
    <scope>NUCLEOTIDE SEQUENCE</scope>
    <source>
        <strain evidence="3 5">CBS 781.70</strain>
    </source>
</reference>
<feature type="compositionally biased region" description="Polar residues" evidence="1">
    <location>
        <begin position="181"/>
        <end position="199"/>
    </location>
</feature>
<evidence type="ECO:0000259" key="2">
    <source>
        <dbReference type="Pfam" id="PF13840"/>
    </source>
</evidence>
<dbReference type="InterPro" id="IPR045865">
    <property type="entry name" value="ACT-like_dom_sf"/>
</dbReference>
<sequence length="432" mass="46140">MALDASITLMTASVQFLDTRLALVNIAPELYSNFLQPILQLLLYKSAPTPGDDAGHGAGRSRSALSWAYEYPFVNISVTPIECSIVCSREQAKALFHPVRDGLPESQRNKVEITDEDFVVIQVGGEGLEAGQRVLELTSPLAMAGISIFFITTYFSDYILVPIQSRQQVVQALEDRGFTFENDSSSYTHPSNPSHMRNLSSPTSSNPSPATSVNHQAPPGTPPPTSITELETRTFNLLTRHNIAPDAQTHLRLIQCAARREPPSSTVRSSRPASGFAGGSPRSIPTTTPTEMTLQNALTRALIGPPRFLSITLTTSESPSVLMEKILLPLFDLPDGESALLGSKEDILIPVTLDLRTLPLESTGIVCGVAGKLVGGMAGGRVMEGGPDPFGPGAVEMSYLSTARAGTVMVAEAELERAMGALGALAIGKTKR</sequence>
<dbReference type="AlphaFoldDB" id="A0A6G1FVK2"/>
<dbReference type="PANTHER" id="PTHR31131:SF6">
    <property type="entry name" value="CASTOR ACT DOMAIN-CONTAINING PROTEIN"/>
    <property type="match status" value="1"/>
</dbReference>
<evidence type="ECO:0000256" key="1">
    <source>
        <dbReference type="SAM" id="MobiDB-lite"/>
    </source>
</evidence>
<feature type="region of interest" description="Disordered" evidence="1">
    <location>
        <begin position="259"/>
        <end position="289"/>
    </location>
</feature>
<dbReference type="GO" id="GO:0046394">
    <property type="term" value="P:carboxylic acid biosynthetic process"/>
    <property type="evidence" value="ECO:0007669"/>
    <property type="project" value="UniProtKB-ARBA"/>
</dbReference>
<evidence type="ECO:0000313" key="5">
    <source>
        <dbReference type="RefSeq" id="XP_033531322.1"/>
    </source>
</evidence>